<keyword evidence="3" id="KW-0732">Signal</keyword>
<dbReference type="Pfam" id="PF00144">
    <property type="entry name" value="Beta-lactamase"/>
    <property type="match status" value="1"/>
</dbReference>
<dbReference type="SUPFAM" id="SSF56601">
    <property type="entry name" value="beta-lactamase/transpeptidase-like"/>
    <property type="match status" value="1"/>
</dbReference>
<comment type="subcellular location">
    <subcellularLocation>
        <location evidence="1">Membrane</location>
    </subcellularLocation>
</comment>
<evidence type="ECO:0000313" key="5">
    <source>
        <dbReference type="EMBL" id="MCP8886449.1"/>
    </source>
</evidence>
<proteinExistence type="predicted"/>
<evidence type="ECO:0000259" key="4">
    <source>
        <dbReference type="Pfam" id="PF00144"/>
    </source>
</evidence>
<dbReference type="PANTHER" id="PTHR46825">
    <property type="entry name" value="D-ALANYL-D-ALANINE-CARBOXYPEPTIDASE/ENDOPEPTIDASE AMPH"/>
    <property type="match status" value="1"/>
</dbReference>
<evidence type="ECO:0000313" key="6">
    <source>
        <dbReference type="Proteomes" id="UP001060275"/>
    </source>
</evidence>
<dbReference type="Proteomes" id="UP001060275">
    <property type="component" value="Unassembled WGS sequence"/>
</dbReference>
<evidence type="ECO:0000256" key="2">
    <source>
        <dbReference type="ARBA" id="ARBA00023136"/>
    </source>
</evidence>
<keyword evidence="2" id="KW-0472">Membrane</keyword>
<name>A0A9Q4FS35_9HYPH</name>
<dbReference type="InterPro" id="IPR050491">
    <property type="entry name" value="AmpC-like"/>
</dbReference>
<dbReference type="InterPro" id="IPR012338">
    <property type="entry name" value="Beta-lactam/transpept-like"/>
</dbReference>
<keyword evidence="6" id="KW-1185">Reference proteome</keyword>
<evidence type="ECO:0000256" key="1">
    <source>
        <dbReference type="ARBA" id="ARBA00004370"/>
    </source>
</evidence>
<feature type="chain" id="PRO_5040390231" evidence="3">
    <location>
        <begin position="23"/>
        <end position="393"/>
    </location>
</feature>
<dbReference type="GO" id="GO:0016020">
    <property type="term" value="C:membrane"/>
    <property type="evidence" value="ECO:0007669"/>
    <property type="project" value="UniProtKB-SubCell"/>
</dbReference>
<dbReference type="InterPro" id="IPR001466">
    <property type="entry name" value="Beta-lactam-related"/>
</dbReference>
<dbReference type="Gene3D" id="3.40.710.10">
    <property type="entry name" value="DD-peptidase/beta-lactamase superfamily"/>
    <property type="match status" value="1"/>
</dbReference>
<evidence type="ECO:0000256" key="3">
    <source>
        <dbReference type="SAM" id="SignalP"/>
    </source>
</evidence>
<sequence>MNGFASALRVLTGILATGLLLASPSAQDMDLDSYLDAVRTEYGLPALAAAVVKDGSVVAAAATGTRVHDGDIPVTIDDRFHIGSNTKAMTATLAGMMVEAGKLRWDSRVGEVLGDDVSDMSQSLANATLEQLLSHASGIPSDTADMLDLYFSDSVFDHNLVEQRRRALDAWKHNDLVVPAGSPFQYSNFGYIIAGMMLEKVSGTPWETLMYERIFAPLGMDSAGLGPQATYGLIDAAVGHRVAPDGSITPMLWGPAADIPPVMAPAGNAHMSILDYAKWASWNAGQAERGPHLIAPETLAYIQAEHVQTPVRENPPPGTPGTGGYGLGWGIVAFEWADKPLLTHNGSNSMNLARILVDTDRDLAIVVTTNFPGGGANAAAGAVIEHLYAAYAD</sequence>
<dbReference type="PANTHER" id="PTHR46825:SF11">
    <property type="entry name" value="PENICILLIN-BINDING PROTEIN 4"/>
    <property type="match status" value="1"/>
</dbReference>
<feature type="signal peptide" evidence="3">
    <location>
        <begin position="1"/>
        <end position="22"/>
    </location>
</feature>
<protein>
    <submittedName>
        <fullName evidence="5">Beta-lactamase family protein</fullName>
    </submittedName>
</protein>
<accession>A0A9Q4FS35</accession>
<dbReference type="RefSeq" id="WP_254673859.1">
    <property type="nucleotide sequence ID" value="NZ_JAMWDU010000002.1"/>
</dbReference>
<organism evidence="5 6">
    <name type="scientific">Devosia ureilytica</name>
    <dbReference type="NCBI Taxonomy" id="2952754"/>
    <lineage>
        <taxon>Bacteria</taxon>
        <taxon>Pseudomonadati</taxon>
        <taxon>Pseudomonadota</taxon>
        <taxon>Alphaproteobacteria</taxon>
        <taxon>Hyphomicrobiales</taxon>
        <taxon>Devosiaceae</taxon>
        <taxon>Devosia</taxon>
    </lineage>
</organism>
<feature type="domain" description="Beta-lactamase-related" evidence="4">
    <location>
        <begin position="32"/>
        <end position="382"/>
    </location>
</feature>
<dbReference type="AlphaFoldDB" id="A0A9Q4FS35"/>
<gene>
    <name evidence="5" type="ORF">NF348_04980</name>
</gene>
<comment type="caution">
    <text evidence="5">The sequence shown here is derived from an EMBL/GenBank/DDBJ whole genome shotgun (WGS) entry which is preliminary data.</text>
</comment>
<dbReference type="EMBL" id="JAMWDU010000002">
    <property type="protein sequence ID" value="MCP8886449.1"/>
    <property type="molecule type" value="Genomic_DNA"/>
</dbReference>
<reference evidence="5" key="1">
    <citation type="submission" date="2022-06" db="EMBL/GenBank/DDBJ databases">
        <title>Devosia sp. XJ19-45 genome assembly.</title>
        <authorList>
            <person name="Li B."/>
            <person name="Cai M."/>
            <person name="Nie G."/>
            <person name="Li W."/>
        </authorList>
    </citation>
    <scope>NUCLEOTIDE SEQUENCE</scope>
    <source>
        <strain evidence="5">XJ19-45</strain>
    </source>
</reference>